<evidence type="ECO:0000256" key="2">
    <source>
        <dbReference type="SAM" id="MobiDB-lite"/>
    </source>
</evidence>
<proteinExistence type="evidence at transcript level"/>
<dbReference type="InterPro" id="IPR035979">
    <property type="entry name" value="RBD_domain_sf"/>
</dbReference>
<evidence type="ECO:0000259" key="3">
    <source>
        <dbReference type="PROSITE" id="PS50102"/>
    </source>
</evidence>
<dbReference type="STRING" id="6182.C1LFF6"/>
<feature type="region of interest" description="Disordered" evidence="2">
    <location>
        <begin position="192"/>
        <end position="324"/>
    </location>
</feature>
<dbReference type="SUPFAM" id="SSF54928">
    <property type="entry name" value="RNA-binding domain, RBD"/>
    <property type="match status" value="1"/>
</dbReference>
<protein>
    <submittedName>
        <fullName evidence="4">Splicing factor, arginine/serine-rich 10</fullName>
    </submittedName>
    <submittedName>
        <fullName evidence="5">Transformer-2 proteineta</fullName>
    </submittedName>
</protein>
<feature type="compositionally biased region" description="Basic and acidic residues" evidence="2">
    <location>
        <begin position="8"/>
        <end position="24"/>
    </location>
</feature>
<dbReference type="PROSITE" id="PS50102">
    <property type="entry name" value="RRM"/>
    <property type="match status" value="1"/>
</dbReference>
<dbReference type="OrthoDB" id="439808at2759"/>
<dbReference type="SMART" id="SM00360">
    <property type="entry name" value="RRM"/>
    <property type="match status" value="1"/>
</dbReference>
<evidence type="ECO:0000313" key="5">
    <source>
        <dbReference type="EMBL" id="TNN17010.1"/>
    </source>
</evidence>
<feature type="compositionally biased region" description="Basic and acidic residues" evidence="2">
    <location>
        <begin position="206"/>
        <end position="235"/>
    </location>
</feature>
<dbReference type="SMR" id="C1LFF6"/>
<feature type="compositionally biased region" description="Basic and acidic residues" evidence="2">
    <location>
        <begin position="247"/>
        <end position="264"/>
    </location>
</feature>
<reference evidence="4" key="2">
    <citation type="submission" date="2009-03" db="EMBL/GenBank/DDBJ databases">
        <authorList>
            <person name="Gang L."/>
        </authorList>
    </citation>
    <scope>NUCLEOTIDE SEQUENCE</scope>
    <source>
        <strain evidence="4">Anhui</strain>
    </source>
</reference>
<feature type="region of interest" description="Disordered" evidence="2">
    <location>
        <begin position="1"/>
        <end position="112"/>
    </location>
</feature>
<dbReference type="PANTHER" id="PTHR48034">
    <property type="entry name" value="TRANSFORMER-2 SEX-DETERMINING PROTEIN-RELATED"/>
    <property type="match status" value="1"/>
</dbReference>
<keyword evidence="6" id="KW-1185">Reference proteome</keyword>
<gene>
    <name evidence="5" type="ORF">EWB00_011380</name>
</gene>
<name>C1LFF6_SCHJA</name>
<feature type="compositionally biased region" description="Basic and acidic residues" evidence="2">
    <location>
        <begin position="74"/>
        <end position="105"/>
    </location>
</feature>
<evidence type="ECO:0000313" key="6">
    <source>
        <dbReference type="Proteomes" id="UP000311919"/>
    </source>
</evidence>
<dbReference type="GO" id="GO:0003723">
    <property type="term" value="F:RNA binding"/>
    <property type="evidence" value="ECO:0007669"/>
    <property type="project" value="UniProtKB-UniRule"/>
</dbReference>
<reference evidence="4" key="1">
    <citation type="journal article" date="2009" name="Nature">
        <title>The Schistosoma japonicum genome reveals features of host-parasite interplay.</title>
        <authorList>
            <person name="Liu F."/>
            <person name="Zhou Y."/>
            <person name="Wang Z.Q."/>
            <person name="Lu G."/>
            <person name="Zheng H."/>
            <person name="Brindley P.J."/>
            <person name="McManus D.P."/>
            <person name="Blair D."/>
            <person name="Zhang Q.H."/>
            <person name="Zhong Y."/>
            <person name="Wang S."/>
            <person name="Han Z.G."/>
            <person name="Chen Z."/>
        </authorList>
    </citation>
    <scope>NUCLEOTIDE SEQUENCE</scope>
    <source>
        <strain evidence="4">Anhui</strain>
    </source>
</reference>
<feature type="domain" description="RRM" evidence="3">
    <location>
        <begin position="114"/>
        <end position="193"/>
    </location>
</feature>
<evidence type="ECO:0000313" key="4">
    <source>
        <dbReference type="EMBL" id="CAX73434.1"/>
    </source>
</evidence>
<dbReference type="EMBL" id="SKCS01000099">
    <property type="protein sequence ID" value="TNN17010.1"/>
    <property type="molecule type" value="Genomic_DNA"/>
</dbReference>
<keyword evidence="1" id="KW-0694">RNA-binding</keyword>
<accession>C1LFF6</accession>
<reference evidence="5 6" key="3">
    <citation type="submission" date="2019-03" db="EMBL/GenBank/DDBJ databases">
        <title>An improved genome assembly of the fluke Schistosoma japonicum.</title>
        <authorList>
            <person name="Hu W."/>
            <person name="Luo F."/>
            <person name="Yin M."/>
            <person name="Mo X."/>
            <person name="Sun C."/>
            <person name="Wu Q."/>
            <person name="Zhu B."/>
            <person name="Xiang M."/>
            <person name="Wang J."/>
            <person name="Wang Y."/>
            <person name="Zhang T."/>
            <person name="Xu B."/>
            <person name="Zheng H."/>
            <person name="Feng Z."/>
        </authorList>
    </citation>
    <scope>NUCLEOTIDE SEQUENCE [LARGE SCALE GENOMIC DNA]</scope>
    <source>
        <strain evidence="5">HuSjv2</strain>
        <tissue evidence="5">Worms</tissue>
    </source>
</reference>
<sequence>MLSYSNRESGREYRNGSRHDDHTYENSGSRKRYRDISFQSRVPFENDSKDVEYGYYNPNKDYISPSKELRRSKHDVEKFRPDPRYSRDSDIDPIPRKRSRMDNRTESSPPKPCRVLGAFGLSMRTEERHLYDIMKKYGEIEEIKVVQDNLSGRSRGFAFIYFRSIESARSARAACARGLELHDRVVRVDYSYTERPHNPTPGVYMGKEKRVNRGESRRRSNFERYQKSTYDDRNSRPRSSQRISRRPTVERVDRYHQSPEESSRPRNSLAYSSGSRRIMRTSNGGVQHSRSRQSRSNLMRNSYDMQRQSKNEFSSINYNSSTTR</sequence>
<dbReference type="EMBL" id="FN317704">
    <property type="protein sequence ID" value="CAX73434.1"/>
    <property type="molecule type" value="mRNA"/>
</dbReference>
<dbReference type="InterPro" id="IPR050441">
    <property type="entry name" value="RBM"/>
</dbReference>
<evidence type="ECO:0000256" key="1">
    <source>
        <dbReference type="PROSITE-ProRule" id="PRU00176"/>
    </source>
</evidence>
<dbReference type="Gene3D" id="3.30.70.330">
    <property type="match status" value="1"/>
</dbReference>
<organism evidence="4">
    <name type="scientific">Schistosoma japonicum</name>
    <name type="common">Blood fluke</name>
    <dbReference type="NCBI Taxonomy" id="6182"/>
    <lineage>
        <taxon>Eukaryota</taxon>
        <taxon>Metazoa</taxon>
        <taxon>Spiralia</taxon>
        <taxon>Lophotrochozoa</taxon>
        <taxon>Platyhelminthes</taxon>
        <taxon>Trematoda</taxon>
        <taxon>Digenea</taxon>
        <taxon>Strigeidida</taxon>
        <taxon>Schistosomatoidea</taxon>
        <taxon>Schistosomatidae</taxon>
        <taxon>Schistosoma</taxon>
    </lineage>
</organism>
<dbReference type="Proteomes" id="UP000311919">
    <property type="component" value="Unassembled WGS sequence"/>
</dbReference>
<dbReference type="AlphaFoldDB" id="C1LFF6"/>
<feature type="compositionally biased region" description="Polar residues" evidence="2">
    <location>
        <begin position="265"/>
        <end position="324"/>
    </location>
</feature>
<dbReference type="InterPro" id="IPR012677">
    <property type="entry name" value="Nucleotide-bd_a/b_plait_sf"/>
</dbReference>
<dbReference type="Pfam" id="PF00076">
    <property type="entry name" value="RRM_1"/>
    <property type="match status" value="1"/>
</dbReference>
<dbReference type="InterPro" id="IPR000504">
    <property type="entry name" value="RRM_dom"/>
</dbReference>